<sequence>MARILGALGHPISMVYATPGGNVRTMHRVVVAPPLAVSPPVAAVAEEEAAVAVGAVVAEEVVVAEDVDCVPAHIWDL</sequence>
<gene>
    <name evidence="1" type="ORF">ACMD2_19445</name>
</gene>
<accession>A0A199VV07</accession>
<dbReference type="AlphaFoldDB" id="A0A199VV07"/>
<evidence type="ECO:0000313" key="1">
    <source>
        <dbReference type="EMBL" id="OAY80761.1"/>
    </source>
</evidence>
<comment type="caution">
    <text evidence="1">The sequence shown here is derived from an EMBL/GenBank/DDBJ whole genome shotgun (WGS) entry which is preliminary data.</text>
</comment>
<dbReference type="Proteomes" id="UP000092600">
    <property type="component" value="Unassembled WGS sequence"/>
</dbReference>
<organism evidence="1 2">
    <name type="scientific">Ananas comosus</name>
    <name type="common">Pineapple</name>
    <name type="synonym">Ananas ananas</name>
    <dbReference type="NCBI Taxonomy" id="4615"/>
    <lineage>
        <taxon>Eukaryota</taxon>
        <taxon>Viridiplantae</taxon>
        <taxon>Streptophyta</taxon>
        <taxon>Embryophyta</taxon>
        <taxon>Tracheophyta</taxon>
        <taxon>Spermatophyta</taxon>
        <taxon>Magnoliopsida</taxon>
        <taxon>Liliopsida</taxon>
        <taxon>Poales</taxon>
        <taxon>Bromeliaceae</taxon>
        <taxon>Bromelioideae</taxon>
        <taxon>Ananas</taxon>
    </lineage>
</organism>
<evidence type="ECO:0000313" key="2">
    <source>
        <dbReference type="Proteomes" id="UP000092600"/>
    </source>
</evidence>
<name>A0A199VV07_ANACO</name>
<reference evidence="1 2" key="1">
    <citation type="journal article" date="2016" name="DNA Res.">
        <title>The draft genome of MD-2 pineapple using hybrid error correction of long reads.</title>
        <authorList>
            <person name="Redwan R.M."/>
            <person name="Saidin A."/>
            <person name="Kumar S.V."/>
        </authorList>
    </citation>
    <scope>NUCLEOTIDE SEQUENCE [LARGE SCALE GENOMIC DNA]</scope>
    <source>
        <strain evidence="2">cv. MD2</strain>
        <tissue evidence="1">Leaf</tissue>
    </source>
</reference>
<proteinExistence type="predicted"/>
<dbReference type="EMBL" id="LSRQ01000794">
    <property type="protein sequence ID" value="OAY80761.1"/>
    <property type="molecule type" value="Genomic_DNA"/>
</dbReference>
<protein>
    <submittedName>
        <fullName evidence="1">Uncharacterized protein</fullName>
    </submittedName>
</protein>